<protein>
    <submittedName>
        <fullName evidence="2">Uncharacterized protein</fullName>
    </submittedName>
</protein>
<feature type="transmembrane region" description="Helical" evidence="1">
    <location>
        <begin position="149"/>
        <end position="171"/>
    </location>
</feature>
<evidence type="ECO:0000313" key="2">
    <source>
        <dbReference type="EMBL" id="KAJ7330398.1"/>
    </source>
</evidence>
<keyword evidence="1" id="KW-0812">Transmembrane</keyword>
<dbReference type="Proteomes" id="UP001218218">
    <property type="component" value="Unassembled WGS sequence"/>
</dbReference>
<proteinExistence type="predicted"/>
<name>A0AAD6ZN36_9AGAR</name>
<gene>
    <name evidence="2" type="ORF">DFH08DRAFT_313529</name>
</gene>
<organism evidence="2 3">
    <name type="scientific">Mycena albidolilacea</name>
    <dbReference type="NCBI Taxonomy" id="1033008"/>
    <lineage>
        <taxon>Eukaryota</taxon>
        <taxon>Fungi</taxon>
        <taxon>Dikarya</taxon>
        <taxon>Basidiomycota</taxon>
        <taxon>Agaricomycotina</taxon>
        <taxon>Agaricomycetes</taxon>
        <taxon>Agaricomycetidae</taxon>
        <taxon>Agaricales</taxon>
        <taxon>Marasmiineae</taxon>
        <taxon>Mycenaceae</taxon>
        <taxon>Mycena</taxon>
    </lineage>
</organism>
<keyword evidence="1" id="KW-1133">Transmembrane helix</keyword>
<keyword evidence="3" id="KW-1185">Reference proteome</keyword>
<feature type="transmembrane region" description="Helical" evidence="1">
    <location>
        <begin position="47"/>
        <end position="65"/>
    </location>
</feature>
<sequence length="212" mass="23139">MQIAIDVALVVVAARVLQRIVNSEVLAERSLRILPVFGSTLPALLKAQTFAFGINYFITDSIFLYRCYAIWGFQKKPIILPVLLMLSSSISGIILYSTTNTINSTLPIILAAATNLVLTALTAGRILWIQRAASHVALDSAVRGRYSRAIMIILESGAVYCTVAIFLVISRSLNEEIFGIGLGIAQQVMNIIPTFTLVHIGLKNLEEHQPGL</sequence>
<feature type="transmembrane region" description="Helical" evidence="1">
    <location>
        <begin position="108"/>
        <end position="128"/>
    </location>
</feature>
<comment type="caution">
    <text evidence="2">The sequence shown here is derived from an EMBL/GenBank/DDBJ whole genome shotgun (WGS) entry which is preliminary data.</text>
</comment>
<feature type="transmembrane region" description="Helical" evidence="1">
    <location>
        <begin position="77"/>
        <end position="96"/>
    </location>
</feature>
<accession>A0AAD6ZN36</accession>
<keyword evidence="1" id="KW-0472">Membrane</keyword>
<reference evidence="2" key="1">
    <citation type="submission" date="2023-03" db="EMBL/GenBank/DDBJ databases">
        <title>Massive genome expansion in bonnet fungi (Mycena s.s.) driven by repeated elements and novel gene families across ecological guilds.</title>
        <authorList>
            <consortium name="Lawrence Berkeley National Laboratory"/>
            <person name="Harder C.B."/>
            <person name="Miyauchi S."/>
            <person name="Viragh M."/>
            <person name="Kuo A."/>
            <person name="Thoen E."/>
            <person name="Andreopoulos B."/>
            <person name="Lu D."/>
            <person name="Skrede I."/>
            <person name="Drula E."/>
            <person name="Henrissat B."/>
            <person name="Morin E."/>
            <person name="Kohler A."/>
            <person name="Barry K."/>
            <person name="LaButti K."/>
            <person name="Morin E."/>
            <person name="Salamov A."/>
            <person name="Lipzen A."/>
            <person name="Mereny Z."/>
            <person name="Hegedus B."/>
            <person name="Baldrian P."/>
            <person name="Stursova M."/>
            <person name="Weitz H."/>
            <person name="Taylor A."/>
            <person name="Grigoriev I.V."/>
            <person name="Nagy L.G."/>
            <person name="Martin F."/>
            <person name="Kauserud H."/>
        </authorList>
    </citation>
    <scope>NUCLEOTIDE SEQUENCE</scope>
    <source>
        <strain evidence="2">CBHHK002</strain>
    </source>
</reference>
<feature type="transmembrane region" description="Helical" evidence="1">
    <location>
        <begin position="177"/>
        <end position="202"/>
    </location>
</feature>
<evidence type="ECO:0000313" key="3">
    <source>
        <dbReference type="Proteomes" id="UP001218218"/>
    </source>
</evidence>
<dbReference type="AlphaFoldDB" id="A0AAD6ZN36"/>
<dbReference type="EMBL" id="JARIHO010000037">
    <property type="protein sequence ID" value="KAJ7330398.1"/>
    <property type="molecule type" value="Genomic_DNA"/>
</dbReference>
<evidence type="ECO:0000256" key="1">
    <source>
        <dbReference type="SAM" id="Phobius"/>
    </source>
</evidence>